<dbReference type="GO" id="GO:0008047">
    <property type="term" value="F:enzyme activator activity"/>
    <property type="evidence" value="ECO:0007669"/>
    <property type="project" value="TreeGrafter"/>
</dbReference>
<organism evidence="8 9">
    <name type="scientific">bacterium (Candidatus Ratteibacteria) CG23_combo_of_CG06-09_8_20_14_all_48_7</name>
    <dbReference type="NCBI Taxonomy" id="2014292"/>
    <lineage>
        <taxon>Bacteria</taxon>
        <taxon>Candidatus Ratteibacteria</taxon>
    </lineage>
</organism>
<dbReference type="SUPFAM" id="SSF52540">
    <property type="entry name" value="P-loop containing nucleoside triphosphate hydrolases"/>
    <property type="match status" value="1"/>
</dbReference>
<dbReference type="InterPro" id="IPR051314">
    <property type="entry name" value="AAA_ATPase_RarA/MGS1/WRNIP1"/>
</dbReference>
<dbReference type="FunFam" id="3.40.50.300:FF:000137">
    <property type="entry name" value="Replication-associated recombination protein A"/>
    <property type="match status" value="1"/>
</dbReference>
<dbReference type="SUPFAM" id="SSF48019">
    <property type="entry name" value="post-AAA+ oligomerization domain-like"/>
    <property type="match status" value="1"/>
</dbReference>
<dbReference type="EMBL" id="PCRF01000194">
    <property type="protein sequence ID" value="PIP16169.1"/>
    <property type="molecule type" value="Genomic_DNA"/>
</dbReference>
<dbReference type="Gene3D" id="3.40.50.300">
    <property type="entry name" value="P-loop containing nucleotide triphosphate hydrolases"/>
    <property type="match status" value="1"/>
</dbReference>
<dbReference type="PANTHER" id="PTHR13779">
    <property type="entry name" value="WERNER HELICASE-INTERACTING PROTEIN 1 FAMILY MEMBER"/>
    <property type="match status" value="1"/>
</dbReference>
<dbReference type="Gene3D" id="1.10.8.60">
    <property type="match status" value="1"/>
</dbReference>
<dbReference type="FunFam" id="1.10.8.60:FF:000029">
    <property type="entry name" value="Replication-associated recombination protein A"/>
    <property type="match status" value="1"/>
</dbReference>
<sequence>METLFPVDEKEDRKSAPLAVRMRPQNLEEFVGQEEILGEGKLLRRAIVSDTLTSVILYGPPGIGKTTLAHIIARHTKGIFERLNAVTSGVTEIRQIMAGARERKRSHHRKTILFVDEIHRFNKAQQDAFMEDVEEGNIILVGATTHNPFFALATPLLSRSRVFELKPLSDQDIVSILKRTLKDKKRGLGNYRVEIKDEALAHLAKSAEGDTRRALNSLEVAVLTTPPGSNKTISIDLAVAQEVTAKKAIRYDRLEDEHFDTISAFIKSVRGSDPDAALYYLAKMLEGGEDPRFIARRLVILASEDIGNADPSALTLAVSTFQAVDFIGMPEARITLAQATTYLACAPKSNASYVAVEKATDDVKQGRVLPIPPYLRVGTYPGAKKLGRGQGYLYPHNFTGRVVSQKYLTEDRQYYFPTEEGQEAEIKERLENLKEMKKTKGKKMEIRQTIRAKREALSPEEVNSRSERIKKCFSRDPDFQKAQTIVLYVSFRNEVDTLPLIKEAL</sequence>
<evidence type="ECO:0000313" key="9">
    <source>
        <dbReference type="Proteomes" id="UP000230392"/>
    </source>
</evidence>
<evidence type="ECO:0000256" key="1">
    <source>
        <dbReference type="ARBA" id="ARBA00002393"/>
    </source>
</evidence>
<reference evidence="8 9" key="1">
    <citation type="submission" date="2017-09" db="EMBL/GenBank/DDBJ databases">
        <title>Depth-based differentiation of microbial function through sediment-hosted aquifers and enrichment of novel symbionts in the deep terrestrial subsurface.</title>
        <authorList>
            <person name="Probst A.J."/>
            <person name="Ladd B."/>
            <person name="Jarett J.K."/>
            <person name="Geller-Mcgrath D.E."/>
            <person name="Sieber C.M."/>
            <person name="Emerson J.B."/>
            <person name="Anantharaman K."/>
            <person name="Thomas B.C."/>
            <person name="Malmstrom R."/>
            <person name="Stieglmeier M."/>
            <person name="Klingl A."/>
            <person name="Woyke T."/>
            <person name="Ryan C.M."/>
            <person name="Banfield J.F."/>
        </authorList>
    </citation>
    <scope>NUCLEOTIDE SEQUENCE [LARGE SCALE GENOMIC DNA]</scope>
    <source>
        <strain evidence="8">CG23_combo_of_CG06-09_8_20_14_all_48_7</strain>
    </source>
</reference>
<dbReference type="GO" id="GO:0017116">
    <property type="term" value="F:single-stranded DNA helicase activity"/>
    <property type="evidence" value="ECO:0007669"/>
    <property type="project" value="TreeGrafter"/>
</dbReference>
<evidence type="ECO:0000256" key="3">
    <source>
        <dbReference type="ARBA" id="ARBA00020776"/>
    </source>
</evidence>
<dbReference type="InterPro" id="IPR003593">
    <property type="entry name" value="AAA+_ATPase"/>
</dbReference>
<dbReference type="CDD" id="cd00009">
    <property type="entry name" value="AAA"/>
    <property type="match status" value="1"/>
</dbReference>
<proteinExistence type="inferred from homology"/>
<dbReference type="GO" id="GO:0003677">
    <property type="term" value="F:DNA binding"/>
    <property type="evidence" value="ECO:0007669"/>
    <property type="project" value="InterPro"/>
</dbReference>
<keyword evidence="4" id="KW-0235">DNA replication</keyword>
<evidence type="ECO:0000256" key="6">
    <source>
        <dbReference type="ARBA" id="ARBA00022840"/>
    </source>
</evidence>
<dbReference type="Proteomes" id="UP000230392">
    <property type="component" value="Unassembled WGS sequence"/>
</dbReference>
<dbReference type="InterPro" id="IPR008921">
    <property type="entry name" value="DNA_pol3_clamp-load_cplx_C"/>
</dbReference>
<dbReference type="Gene3D" id="3.40.50.10420">
    <property type="entry name" value="NagB/RpiA/CoA transferase-like"/>
    <property type="match status" value="1"/>
</dbReference>
<dbReference type="CDD" id="cd18139">
    <property type="entry name" value="HLD_clamp_RarA"/>
    <property type="match status" value="1"/>
</dbReference>
<dbReference type="GO" id="GO:0006310">
    <property type="term" value="P:DNA recombination"/>
    <property type="evidence" value="ECO:0007669"/>
    <property type="project" value="InterPro"/>
</dbReference>
<dbReference type="SUPFAM" id="SSF100950">
    <property type="entry name" value="NagB/RpiA/CoA transferase-like"/>
    <property type="match status" value="1"/>
</dbReference>
<dbReference type="InterPro" id="IPR024185">
    <property type="entry name" value="FTHF_cligase-like_sf"/>
</dbReference>
<feature type="domain" description="AAA+ ATPase" evidence="7">
    <location>
        <begin position="51"/>
        <end position="168"/>
    </location>
</feature>
<keyword evidence="5" id="KW-0547">Nucleotide-binding</keyword>
<dbReference type="Pfam" id="PF01812">
    <property type="entry name" value="5-FTHF_cyc-lig"/>
    <property type="match status" value="1"/>
</dbReference>
<dbReference type="InterPro" id="IPR032423">
    <property type="entry name" value="AAA_assoc_2"/>
</dbReference>
<dbReference type="GO" id="GO:0006261">
    <property type="term" value="P:DNA-templated DNA replication"/>
    <property type="evidence" value="ECO:0007669"/>
    <property type="project" value="TreeGrafter"/>
</dbReference>
<dbReference type="Gene3D" id="1.10.3710.10">
    <property type="entry name" value="DNA polymerase III clamp loader subunits, C-terminal domain"/>
    <property type="match status" value="1"/>
</dbReference>
<accession>A0A2G9YAB1</accession>
<keyword evidence="6" id="KW-0067">ATP-binding</keyword>
<dbReference type="Pfam" id="PF05496">
    <property type="entry name" value="RuvB_N"/>
    <property type="match status" value="1"/>
</dbReference>
<dbReference type="GO" id="GO:0000731">
    <property type="term" value="P:DNA synthesis involved in DNA repair"/>
    <property type="evidence" value="ECO:0007669"/>
    <property type="project" value="TreeGrafter"/>
</dbReference>
<dbReference type="GO" id="GO:0009378">
    <property type="term" value="F:four-way junction helicase activity"/>
    <property type="evidence" value="ECO:0007669"/>
    <property type="project" value="InterPro"/>
</dbReference>
<dbReference type="InterPro" id="IPR021886">
    <property type="entry name" value="MgsA_C"/>
</dbReference>
<gene>
    <name evidence="8" type="ORF">COX46_03930</name>
</gene>
<dbReference type="SMART" id="SM00382">
    <property type="entry name" value="AAA"/>
    <property type="match status" value="1"/>
</dbReference>
<dbReference type="FunFam" id="1.20.272.10:FF:000001">
    <property type="entry name" value="Putative AAA family ATPase"/>
    <property type="match status" value="1"/>
</dbReference>
<dbReference type="AlphaFoldDB" id="A0A2G9YAB1"/>
<dbReference type="Pfam" id="PF12002">
    <property type="entry name" value="MgsA_C"/>
    <property type="match status" value="1"/>
</dbReference>
<evidence type="ECO:0000256" key="5">
    <source>
        <dbReference type="ARBA" id="ARBA00022741"/>
    </source>
</evidence>
<comment type="similarity">
    <text evidence="2">Belongs to the AAA ATPase family. RarA/MGS1/WRNIP1 subfamily.</text>
</comment>
<evidence type="ECO:0000259" key="7">
    <source>
        <dbReference type="SMART" id="SM00382"/>
    </source>
</evidence>
<dbReference type="Pfam" id="PF16193">
    <property type="entry name" value="AAA_assoc_2"/>
    <property type="match status" value="1"/>
</dbReference>
<comment type="caution">
    <text evidence="8">The sequence shown here is derived from an EMBL/GenBank/DDBJ whole genome shotgun (WGS) entry which is preliminary data.</text>
</comment>
<evidence type="ECO:0000256" key="4">
    <source>
        <dbReference type="ARBA" id="ARBA00022705"/>
    </source>
</evidence>
<dbReference type="InterPro" id="IPR027417">
    <property type="entry name" value="P-loop_NTPase"/>
</dbReference>
<protein>
    <recommendedName>
        <fullName evidence="3">Replication-associated recombination protein A</fullName>
    </recommendedName>
</protein>
<evidence type="ECO:0000313" key="8">
    <source>
        <dbReference type="EMBL" id="PIP16169.1"/>
    </source>
</evidence>
<comment type="function">
    <text evidence="1">DNA-dependent ATPase that plays important roles in cellular responses to stalled DNA replication processes.</text>
</comment>
<dbReference type="PANTHER" id="PTHR13779:SF7">
    <property type="entry name" value="ATPASE WRNIP1"/>
    <property type="match status" value="1"/>
</dbReference>
<dbReference type="GO" id="GO:0005524">
    <property type="term" value="F:ATP binding"/>
    <property type="evidence" value="ECO:0007669"/>
    <property type="project" value="UniProtKB-KW"/>
</dbReference>
<name>A0A2G9YAB1_9BACT</name>
<dbReference type="InterPro" id="IPR008824">
    <property type="entry name" value="RuvB-like_N"/>
</dbReference>
<evidence type="ECO:0000256" key="2">
    <source>
        <dbReference type="ARBA" id="ARBA00008959"/>
    </source>
</evidence>
<dbReference type="Gene3D" id="1.20.272.10">
    <property type="match status" value="1"/>
</dbReference>
<dbReference type="InterPro" id="IPR002698">
    <property type="entry name" value="FTHF_cligase"/>
</dbReference>
<feature type="non-terminal residue" evidence="8">
    <location>
        <position position="505"/>
    </location>
</feature>
<dbReference type="InterPro" id="IPR037171">
    <property type="entry name" value="NagB/RpiA_transferase-like"/>
</dbReference>